<keyword evidence="9" id="KW-1185">Reference proteome</keyword>
<feature type="domain" description="RNA polymerase sigma factor 70 region 4 type 2" evidence="6">
    <location>
        <begin position="101"/>
        <end position="152"/>
    </location>
</feature>
<feature type="domain" description="PhyR sigma2" evidence="7">
    <location>
        <begin position="8"/>
        <end position="62"/>
    </location>
</feature>
<dbReference type="Gene3D" id="1.10.10.10">
    <property type="entry name" value="Winged helix-like DNA-binding domain superfamily/Winged helix DNA-binding domain"/>
    <property type="match status" value="1"/>
</dbReference>
<evidence type="ECO:0000256" key="2">
    <source>
        <dbReference type="ARBA" id="ARBA00023015"/>
    </source>
</evidence>
<evidence type="ECO:0000313" key="8">
    <source>
        <dbReference type="EMBL" id="PSC05325.1"/>
    </source>
</evidence>
<dbReference type="Pfam" id="PF22029">
    <property type="entry name" value="PhyR_sigma2"/>
    <property type="match status" value="1"/>
</dbReference>
<sequence length="169" mass="19208">MDERSALIEPHIPSLRRYARGLLRDASSGDDLLQDCLERALRNWSARRPEGDLRAWLFAIMHNLFVSGARLRGRRGPTASLGDLPEEPPIRPTQEDRMLHDSVLDQLQKLSPEHRAVLLLIGVEELSYRQAAEALGVPVGTVMSRLSRAREHFRQALRDPPPLRLRTVK</sequence>
<keyword evidence="2" id="KW-0805">Transcription regulation</keyword>
<gene>
    <name evidence="8" type="ORF">SLNSH_08975</name>
</gene>
<evidence type="ECO:0000256" key="5">
    <source>
        <dbReference type="SAM" id="MobiDB-lite"/>
    </source>
</evidence>
<name>A0A2T1HUI4_9HYPH</name>
<protein>
    <submittedName>
        <fullName evidence="8">RNA polymerase subunit sigma-24</fullName>
    </submittedName>
</protein>
<dbReference type="OrthoDB" id="9803470at2"/>
<evidence type="ECO:0000313" key="9">
    <source>
        <dbReference type="Proteomes" id="UP000239772"/>
    </source>
</evidence>
<dbReference type="NCBIfam" id="TIGR02937">
    <property type="entry name" value="sigma70-ECF"/>
    <property type="match status" value="1"/>
</dbReference>
<evidence type="ECO:0000256" key="1">
    <source>
        <dbReference type="ARBA" id="ARBA00010641"/>
    </source>
</evidence>
<evidence type="ECO:0000259" key="7">
    <source>
        <dbReference type="Pfam" id="PF22029"/>
    </source>
</evidence>
<dbReference type="SUPFAM" id="SSF88659">
    <property type="entry name" value="Sigma3 and sigma4 domains of RNA polymerase sigma factors"/>
    <property type="match status" value="1"/>
</dbReference>
<dbReference type="Gene3D" id="1.10.1740.10">
    <property type="match status" value="1"/>
</dbReference>
<evidence type="ECO:0000259" key="6">
    <source>
        <dbReference type="Pfam" id="PF08281"/>
    </source>
</evidence>
<dbReference type="InterPro" id="IPR039425">
    <property type="entry name" value="RNA_pol_sigma-70-like"/>
</dbReference>
<comment type="caution">
    <text evidence="8">The sequence shown here is derived from an EMBL/GenBank/DDBJ whole genome shotgun (WGS) entry which is preliminary data.</text>
</comment>
<dbReference type="PANTHER" id="PTHR43133:SF25">
    <property type="entry name" value="RNA POLYMERASE SIGMA FACTOR RFAY-RELATED"/>
    <property type="match status" value="1"/>
</dbReference>
<dbReference type="Pfam" id="PF08281">
    <property type="entry name" value="Sigma70_r4_2"/>
    <property type="match status" value="1"/>
</dbReference>
<dbReference type="AlphaFoldDB" id="A0A2T1HUI4"/>
<dbReference type="InterPro" id="IPR036388">
    <property type="entry name" value="WH-like_DNA-bd_sf"/>
</dbReference>
<feature type="region of interest" description="Disordered" evidence="5">
    <location>
        <begin position="76"/>
        <end position="95"/>
    </location>
</feature>
<dbReference type="Proteomes" id="UP000239772">
    <property type="component" value="Unassembled WGS sequence"/>
</dbReference>
<dbReference type="EMBL" id="PVZS01000008">
    <property type="protein sequence ID" value="PSC05325.1"/>
    <property type="molecule type" value="Genomic_DNA"/>
</dbReference>
<dbReference type="SUPFAM" id="SSF88946">
    <property type="entry name" value="Sigma2 domain of RNA polymerase sigma factors"/>
    <property type="match status" value="1"/>
</dbReference>
<proteinExistence type="inferred from homology"/>
<dbReference type="GO" id="GO:0003677">
    <property type="term" value="F:DNA binding"/>
    <property type="evidence" value="ECO:0007669"/>
    <property type="project" value="InterPro"/>
</dbReference>
<dbReference type="InterPro" id="IPR013325">
    <property type="entry name" value="RNA_pol_sigma_r2"/>
</dbReference>
<dbReference type="InterPro" id="IPR053866">
    <property type="entry name" value="PhyR_sigma2"/>
</dbReference>
<dbReference type="PANTHER" id="PTHR43133">
    <property type="entry name" value="RNA POLYMERASE ECF-TYPE SIGMA FACTO"/>
    <property type="match status" value="1"/>
</dbReference>
<dbReference type="InterPro" id="IPR013324">
    <property type="entry name" value="RNA_pol_sigma_r3/r4-like"/>
</dbReference>
<dbReference type="InterPro" id="IPR014284">
    <property type="entry name" value="RNA_pol_sigma-70_dom"/>
</dbReference>
<dbReference type="CDD" id="cd06171">
    <property type="entry name" value="Sigma70_r4"/>
    <property type="match status" value="1"/>
</dbReference>
<keyword evidence="3" id="KW-0731">Sigma factor</keyword>
<keyword evidence="4" id="KW-0804">Transcription</keyword>
<organism evidence="8 9">
    <name type="scientific">Alsobacter soli</name>
    <dbReference type="NCBI Taxonomy" id="2109933"/>
    <lineage>
        <taxon>Bacteria</taxon>
        <taxon>Pseudomonadati</taxon>
        <taxon>Pseudomonadota</taxon>
        <taxon>Alphaproteobacteria</taxon>
        <taxon>Hyphomicrobiales</taxon>
        <taxon>Alsobacteraceae</taxon>
        <taxon>Alsobacter</taxon>
    </lineage>
</organism>
<evidence type="ECO:0000256" key="3">
    <source>
        <dbReference type="ARBA" id="ARBA00023082"/>
    </source>
</evidence>
<dbReference type="RefSeq" id="WP_106336335.1">
    <property type="nucleotide sequence ID" value="NZ_PVZS01000008.1"/>
</dbReference>
<dbReference type="GO" id="GO:0016987">
    <property type="term" value="F:sigma factor activity"/>
    <property type="evidence" value="ECO:0007669"/>
    <property type="project" value="UniProtKB-KW"/>
</dbReference>
<dbReference type="InterPro" id="IPR013249">
    <property type="entry name" value="RNA_pol_sigma70_r4_t2"/>
</dbReference>
<dbReference type="GO" id="GO:0006352">
    <property type="term" value="P:DNA-templated transcription initiation"/>
    <property type="evidence" value="ECO:0007669"/>
    <property type="project" value="InterPro"/>
</dbReference>
<comment type="similarity">
    <text evidence="1">Belongs to the sigma-70 factor family. ECF subfamily.</text>
</comment>
<accession>A0A2T1HUI4</accession>
<reference evidence="9" key="1">
    <citation type="submission" date="2018-03" db="EMBL/GenBank/DDBJ databases">
        <authorList>
            <person name="Sun L."/>
            <person name="Liu H."/>
            <person name="Chen W."/>
            <person name="Huang K."/>
            <person name="Liu W."/>
            <person name="Gao X."/>
        </authorList>
    </citation>
    <scope>NUCLEOTIDE SEQUENCE [LARGE SCALE GENOMIC DNA]</scope>
    <source>
        <strain evidence="9">SH9</strain>
    </source>
</reference>
<evidence type="ECO:0000256" key="4">
    <source>
        <dbReference type="ARBA" id="ARBA00023163"/>
    </source>
</evidence>